<accession>G3AXG1</accession>
<dbReference type="GO" id="GO:1990070">
    <property type="term" value="C:TRAPPI protein complex"/>
    <property type="evidence" value="ECO:0007669"/>
    <property type="project" value="TreeGrafter"/>
</dbReference>
<dbReference type="InterPro" id="IPR024096">
    <property type="entry name" value="NO_sig/Golgi_transp_ligand-bd"/>
</dbReference>
<name>G3AXG1_CANTC</name>
<dbReference type="InterPro" id="IPR016696">
    <property type="entry name" value="TRAPP-I_su5"/>
</dbReference>
<keyword evidence="3 7" id="KW-0813">Transport</keyword>
<evidence type="ECO:0000313" key="9">
    <source>
        <dbReference type="Proteomes" id="UP000000707"/>
    </source>
</evidence>
<dbReference type="GO" id="GO:1990072">
    <property type="term" value="C:TRAPPIII protein complex"/>
    <property type="evidence" value="ECO:0007669"/>
    <property type="project" value="TreeGrafter"/>
</dbReference>
<dbReference type="GO" id="GO:0005783">
    <property type="term" value="C:endoplasmic reticulum"/>
    <property type="evidence" value="ECO:0007669"/>
    <property type="project" value="UniProtKB-SubCell"/>
</dbReference>
<dbReference type="eggNOG" id="KOG3315">
    <property type="taxonomic scope" value="Eukaryota"/>
</dbReference>
<reference evidence="8 9" key="1">
    <citation type="journal article" date="2011" name="Proc. Natl. Acad. Sci. U.S.A.">
        <title>Comparative genomics of xylose-fermenting fungi for enhanced biofuel production.</title>
        <authorList>
            <person name="Wohlbach D.J."/>
            <person name="Kuo A."/>
            <person name="Sato T.K."/>
            <person name="Potts K.M."/>
            <person name="Salamov A.A."/>
            <person name="LaButti K.M."/>
            <person name="Sun H."/>
            <person name="Clum A."/>
            <person name="Pangilinan J.L."/>
            <person name="Lindquist E.A."/>
            <person name="Lucas S."/>
            <person name="Lapidus A."/>
            <person name="Jin M."/>
            <person name="Gunawan C."/>
            <person name="Balan V."/>
            <person name="Dale B.E."/>
            <person name="Jeffries T.W."/>
            <person name="Zinkel R."/>
            <person name="Barry K.W."/>
            <person name="Grigoriev I.V."/>
            <person name="Gasch A.P."/>
        </authorList>
    </citation>
    <scope>NUCLEOTIDE SEQUENCE [LARGE SCALE GENOMIC DNA]</scope>
    <source>
        <strain evidence="9">ATCC 10573 / BCRC 21748 / CBS 615 / JCM 9827 / NBRC 10315 / NRRL Y-1498 / VKM Y-70</strain>
    </source>
</reference>
<evidence type="ECO:0000256" key="3">
    <source>
        <dbReference type="ARBA" id="ARBA00022448"/>
    </source>
</evidence>
<dbReference type="AlphaFoldDB" id="G3AXG1"/>
<sequence length="242" mass="26768">MPEDNIILPVSASMSKMTIQDSNKSQFGYNPSIGASSNEITPTTSSILLNKTVSLNPGVSKSINKKAFEVSLSSLSFLFCEIVNWSHKKSKGIQDLENRLNGLGYQIGQKFLELSKTREGLKYSKREIKIVEILQFIHSTLWKGLFGKIANELEKSQDVNNEYMIIDNCPLVSKFVNVPKDYGDLNCAAFIAGIIEGALDSAGFFADVTAHTMPKEGSPLRTVFLIKFDDSVISKEEQTVQS</sequence>
<evidence type="ECO:0000256" key="6">
    <source>
        <dbReference type="ARBA" id="ARBA00023034"/>
    </source>
</evidence>
<dbReference type="PIRSF" id="PIRSF017479">
    <property type="entry name" value="TRAPP_I_complex_Trs31"/>
    <property type="match status" value="1"/>
</dbReference>
<dbReference type="Proteomes" id="UP000000707">
    <property type="component" value="Unassembled WGS sequence"/>
</dbReference>
<organism evidence="9">
    <name type="scientific">Candida tenuis (strain ATCC 10573 / BCRC 21748 / CBS 615 / JCM 9827 / NBRC 10315 / NRRL Y-1498 / VKM Y-70)</name>
    <name type="common">Yeast</name>
    <name type="synonym">Yamadazyma tenuis</name>
    <dbReference type="NCBI Taxonomy" id="590646"/>
    <lineage>
        <taxon>Eukaryota</taxon>
        <taxon>Fungi</taxon>
        <taxon>Dikarya</taxon>
        <taxon>Ascomycota</taxon>
        <taxon>Saccharomycotina</taxon>
        <taxon>Pichiomycetes</taxon>
        <taxon>Debaryomycetaceae</taxon>
        <taxon>Yamadazyma</taxon>
    </lineage>
</organism>
<evidence type="ECO:0000313" key="8">
    <source>
        <dbReference type="EMBL" id="EGV66369.1"/>
    </source>
</evidence>
<evidence type="ECO:0000256" key="1">
    <source>
        <dbReference type="ARBA" id="ARBA00004240"/>
    </source>
</evidence>
<dbReference type="HOGENOM" id="CLU_073154_2_1_1"/>
<dbReference type="FunFam" id="3.30.1380.20:FF:000002">
    <property type="entry name" value="Trafficking protein particle complex subunit"/>
    <property type="match status" value="1"/>
</dbReference>
<dbReference type="STRING" id="590646.G3AXG1"/>
<keyword evidence="6 7" id="KW-0333">Golgi apparatus</keyword>
<dbReference type="CDD" id="cd14943">
    <property type="entry name" value="TRAPPC5_Trs31"/>
    <property type="match status" value="1"/>
</dbReference>
<dbReference type="PANTHER" id="PTHR20902:SF0">
    <property type="entry name" value="TRAFFICKING PROTEIN PARTICLE COMPLEX SUBUNIT 5"/>
    <property type="match status" value="1"/>
</dbReference>
<proteinExistence type="inferred from homology"/>
<keyword evidence="5 7" id="KW-0931">ER-Golgi transport</keyword>
<evidence type="ECO:0000256" key="2">
    <source>
        <dbReference type="ARBA" id="ARBA00006218"/>
    </source>
</evidence>
<dbReference type="InterPro" id="IPR007194">
    <property type="entry name" value="TRAPP_component"/>
</dbReference>
<comment type="similarity">
    <text evidence="2 7">Belongs to the TRAPP small subunits family. BET3 subfamily.</text>
</comment>
<gene>
    <name evidence="8" type="ORF">CANTEDRAFT_112111</name>
</gene>
<comment type="function">
    <text evidence="7">Plays a key role in the late stages of endoplasmic reticulum to Golgi traffic.</text>
</comment>
<dbReference type="SUPFAM" id="SSF111126">
    <property type="entry name" value="Ligand-binding domain in the NO signalling and Golgi transport"/>
    <property type="match status" value="1"/>
</dbReference>
<comment type="subcellular location">
    <subcellularLocation>
        <location evidence="1">Endoplasmic reticulum</location>
    </subcellularLocation>
    <subcellularLocation>
        <location evidence="7">Golgi apparatus</location>
        <location evidence="7">cis-Golgi network</location>
    </subcellularLocation>
</comment>
<keyword evidence="9" id="KW-1185">Reference proteome</keyword>
<dbReference type="Pfam" id="PF04051">
    <property type="entry name" value="TRAPP"/>
    <property type="match status" value="1"/>
</dbReference>
<dbReference type="GO" id="GO:0006888">
    <property type="term" value="P:endoplasmic reticulum to Golgi vesicle-mediated transport"/>
    <property type="evidence" value="ECO:0007669"/>
    <property type="project" value="TreeGrafter"/>
</dbReference>
<dbReference type="OrthoDB" id="10254842at2759"/>
<comment type="subunit">
    <text evidence="7">Part of the multisubunit TRAPP (transport protein particle) complex.</text>
</comment>
<dbReference type="GO" id="GO:1990071">
    <property type="term" value="C:TRAPPII protein complex"/>
    <property type="evidence" value="ECO:0007669"/>
    <property type="project" value="TreeGrafter"/>
</dbReference>
<dbReference type="EMBL" id="GL996510">
    <property type="protein sequence ID" value="EGV66369.1"/>
    <property type="molecule type" value="Genomic_DNA"/>
</dbReference>
<evidence type="ECO:0000256" key="4">
    <source>
        <dbReference type="ARBA" id="ARBA00022824"/>
    </source>
</evidence>
<keyword evidence="4 7" id="KW-0256">Endoplasmic reticulum</keyword>
<dbReference type="PANTHER" id="PTHR20902">
    <property type="entry name" value="41-2 PROTEIN ANTIGEN-RELATED"/>
    <property type="match status" value="1"/>
</dbReference>
<evidence type="ECO:0000256" key="5">
    <source>
        <dbReference type="ARBA" id="ARBA00022892"/>
    </source>
</evidence>
<dbReference type="Gene3D" id="3.30.1380.20">
    <property type="entry name" value="Trafficking protein particle complex subunit 3"/>
    <property type="match status" value="1"/>
</dbReference>
<protein>
    <recommendedName>
        <fullName evidence="7">Trafficking protein particle complex subunit</fullName>
    </recommendedName>
</protein>
<evidence type="ECO:0000256" key="7">
    <source>
        <dbReference type="PIRNR" id="PIRNR017479"/>
    </source>
</evidence>